<dbReference type="Proteomes" id="UP000695264">
    <property type="component" value="Unassembled WGS sequence"/>
</dbReference>
<comment type="similarity">
    <text evidence="1">Belongs to the LysR transcriptional regulatory family.</text>
</comment>
<dbReference type="InterPro" id="IPR036390">
    <property type="entry name" value="WH_DNA-bd_sf"/>
</dbReference>
<evidence type="ECO:0000313" key="6">
    <source>
        <dbReference type="EMBL" id="NJQ01626.1"/>
    </source>
</evidence>
<keyword evidence="7" id="KW-1185">Reference proteome</keyword>
<dbReference type="InterPro" id="IPR005119">
    <property type="entry name" value="LysR_subst-bd"/>
</dbReference>
<accession>A0ABX1BVC5</accession>
<dbReference type="PROSITE" id="PS50931">
    <property type="entry name" value="HTH_LYSR"/>
    <property type="match status" value="1"/>
</dbReference>
<evidence type="ECO:0000256" key="1">
    <source>
        <dbReference type="ARBA" id="ARBA00009437"/>
    </source>
</evidence>
<evidence type="ECO:0000256" key="2">
    <source>
        <dbReference type="ARBA" id="ARBA00023015"/>
    </source>
</evidence>
<dbReference type="PANTHER" id="PTHR30126">
    <property type="entry name" value="HTH-TYPE TRANSCRIPTIONAL REGULATOR"/>
    <property type="match status" value="1"/>
</dbReference>
<protein>
    <submittedName>
        <fullName evidence="6">LysR family transcriptional regulator</fullName>
    </submittedName>
</protein>
<dbReference type="PRINTS" id="PR00039">
    <property type="entry name" value="HTHLYSR"/>
</dbReference>
<name>A0ABX1BVC5_9ACTN</name>
<dbReference type="CDD" id="cd05466">
    <property type="entry name" value="PBP2_LTTR_substrate"/>
    <property type="match status" value="1"/>
</dbReference>
<dbReference type="EMBL" id="JAATEN010000009">
    <property type="protein sequence ID" value="NJQ01626.1"/>
    <property type="molecule type" value="Genomic_DNA"/>
</dbReference>
<sequence>MRAPASRRKVASPCLAHGGDVSLDLALYQLRTFREVARLGSFTKAARSLGYAQSSVTSHIRSLETRVGMQLVQRLPHGVRLTPSGEIFRDYTHRIFHVVDEMAAALNPSGELEGRAAVGASALLLETRIGSLIRECRYRYPKIQVSPQQLAISRAQEAVRGGEVDLALVHGDCFVDTSTASGITVEELPDLGAVPVASASVADAVDPAAALSSLRVLAVDPDCASHQVLVEAVRERYGIDPPVIEAGSMGGARDLARTGYGIAMLPAEVAGAAANDGMAVVSWLPSVRLRVRAIRSVHGPARSAVSAVCDMAARIGREKAGQPA</sequence>
<organism evidence="6 7">
    <name type="scientific">Streptomyces zingiberis</name>
    <dbReference type="NCBI Taxonomy" id="2053010"/>
    <lineage>
        <taxon>Bacteria</taxon>
        <taxon>Bacillati</taxon>
        <taxon>Actinomycetota</taxon>
        <taxon>Actinomycetes</taxon>
        <taxon>Kitasatosporales</taxon>
        <taxon>Streptomycetaceae</taxon>
        <taxon>Streptomyces</taxon>
    </lineage>
</organism>
<proteinExistence type="inferred from homology"/>
<dbReference type="PANTHER" id="PTHR30126:SF39">
    <property type="entry name" value="HTH-TYPE TRANSCRIPTIONAL REGULATOR CYSL"/>
    <property type="match status" value="1"/>
</dbReference>
<dbReference type="SUPFAM" id="SSF46785">
    <property type="entry name" value="Winged helix' DNA-binding domain"/>
    <property type="match status" value="1"/>
</dbReference>
<evidence type="ECO:0000313" key="7">
    <source>
        <dbReference type="Proteomes" id="UP000695264"/>
    </source>
</evidence>
<dbReference type="InterPro" id="IPR000847">
    <property type="entry name" value="LysR_HTH_N"/>
</dbReference>
<keyword evidence="2" id="KW-0805">Transcription regulation</keyword>
<dbReference type="InterPro" id="IPR036388">
    <property type="entry name" value="WH-like_DNA-bd_sf"/>
</dbReference>
<gene>
    <name evidence="6" type="ORF">HCK00_14090</name>
</gene>
<dbReference type="Pfam" id="PF03466">
    <property type="entry name" value="LysR_substrate"/>
    <property type="match status" value="1"/>
</dbReference>
<keyword evidence="4" id="KW-0804">Transcription</keyword>
<evidence type="ECO:0000259" key="5">
    <source>
        <dbReference type="PROSITE" id="PS50931"/>
    </source>
</evidence>
<evidence type="ECO:0000256" key="4">
    <source>
        <dbReference type="ARBA" id="ARBA00023163"/>
    </source>
</evidence>
<dbReference type="SUPFAM" id="SSF53850">
    <property type="entry name" value="Periplasmic binding protein-like II"/>
    <property type="match status" value="1"/>
</dbReference>
<dbReference type="Gene3D" id="3.40.190.290">
    <property type="match status" value="1"/>
</dbReference>
<comment type="caution">
    <text evidence="6">The sequence shown here is derived from an EMBL/GenBank/DDBJ whole genome shotgun (WGS) entry which is preliminary data.</text>
</comment>
<dbReference type="Gene3D" id="1.10.10.10">
    <property type="entry name" value="Winged helix-like DNA-binding domain superfamily/Winged helix DNA-binding domain"/>
    <property type="match status" value="1"/>
</dbReference>
<dbReference type="Pfam" id="PF00126">
    <property type="entry name" value="HTH_1"/>
    <property type="match status" value="1"/>
</dbReference>
<reference evidence="6 7" key="1">
    <citation type="submission" date="2020-03" db="EMBL/GenBank/DDBJ databases">
        <title>WGS of actinomycetes isolated from Thailand.</title>
        <authorList>
            <person name="Thawai C."/>
        </authorList>
    </citation>
    <scope>NUCLEOTIDE SEQUENCE [LARGE SCALE GENOMIC DNA]</scope>
    <source>
        <strain evidence="6 7">PLAI 1-29</strain>
    </source>
</reference>
<evidence type="ECO:0000256" key="3">
    <source>
        <dbReference type="ARBA" id="ARBA00023125"/>
    </source>
</evidence>
<feature type="domain" description="HTH lysR-type" evidence="5">
    <location>
        <begin position="25"/>
        <end position="82"/>
    </location>
</feature>
<keyword evidence="3" id="KW-0238">DNA-binding</keyword>